<keyword evidence="2" id="KW-0648">Protein biosynthesis</keyword>
<dbReference type="Proteomes" id="UP001432062">
    <property type="component" value="Chromosome"/>
</dbReference>
<keyword evidence="2" id="KW-0396">Initiation factor</keyword>
<keyword evidence="1" id="KW-1133">Transmembrane helix</keyword>
<evidence type="ECO:0000313" key="2">
    <source>
        <dbReference type="EMBL" id="WUV43172.1"/>
    </source>
</evidence>
<keyword evidence="3" id="KW-1185">Reference proteome</keyword>
<sequence length="93" mass="10557">MPTLLVAIPWSGSVVFTAVLCFRLGYWWKTTELQGRHAVGNVSSRDDPWESDEYELGDEVLTSASPLARPRRWWSEDDDTEVMPVIDDAADDQ</sequence>
<proteinExistence type="predicted"/>
<evidence type="ECO:0000256" key="1">
    <source>
        <dbReference type="SAM" id="Phobius"/>
    </source>
</evidence>
<accession>A0ABZ1YIY1</accession>
<dbReference type="EMBL" id="CP109441">
    <property type="protein sequence ID" value="WUV43172.1"/>
    <property type="molecule type" value="Genomic_DNA"/>
</dbReference>
<evidence type="ECO:0000313" key="3">
    <source>
        <dbReference type="Proteomes" id="UP001432062"/>
    </source>
</evidence>
<organism evidence="2 3">
    <name type="scientific">Nocardia vinacea</name>
    <dbReference type="NCBI Taxonomy" id="96468"/>
    <lineage>
        <taxon>Bacteria</taxon>
        <taxon>Bacillati</taxon>
        <taxon>Actinomycetota</taxon>
        <taxon>Actinomycetes</taxon>
        <taxon>Mycobacteriales</taxon>
        <taxon>Nocardiaceae</taxon>
        <taxon>Nocardia</taxon>
    </lineage>
</organism>
<reference evidence="2" key="1">
    <citation type="submission" date="2022-10" db="EMBL/GenBank/DDBJ databases">
        <title>The complete genomes of actinobacterial strains from the NBC collection.</title>
        <authorList>
            <person name="Joergensen T.S."/>
            <person name="Alvarez Arevalo M."/>
            <person name="Sterndorff E.B."/>
            <person name="Faurdal D."/>
            <person name="Vuksanovic O."/>
            <person name="Mourched A.-S."/>
            <person name="Charusanti P."/>
            <person name="Shaw S."/>
            <person name="Blin K."/>
            <person name="Weber T."/>
        </authorList>
    </citation>
    <scope>NUCLEOTIDE SEQUENCE</scope>
    <source>
        <strain evidence="2">NBC_01482</strain>
    </source>
</reference>
<name>A0ABZ1YIY1_9NOCA</name>
<feature type="transmembrane region" description="Helical" evidence="1">
    <location>
        <begin position="6"/>
        <end position="26"/>
    </location>
</feature>
<keyword evidence="1" id="KW-0812">Transmembrane</keyword>
<dbReference type="GO" id="GO:0003743">
    <property type="term" value="F:translation initiation factor activity"/>
    <property type="evidence" value="ECO:0007669"/>
    <property type="project" value="UniProtKB-KW"/>
</dbReference>
<protein>
    <submittedName>
        <fullName evidence="2">Eukaryotic translation initiation factor 3 subunit J</fullName>
    </submittedName>
</protein>
<keyword evidence="1" id="KW-0472">Membrane</keyword>
<gene>
    <name evidence="2" type="ORF">OG563_28550</name>
</gene>
<dbReference type="RefSeq" id="WP_329405709.1">
    <property type="nucleotide sequence ID" value="NZ_CP109441.1"/>
</dbReference>